<evidence type="ECO:0000256" key="3">
    <source>
        <dbReference type="ARBA" id="ARBA00023015"/>
    </source>
</evidence>
<feature type="domain" description="Response regulatory" evidence="8">
    <location>
        <begin position="3"/>
        <end position="117"/>
    </location>
</feature>
<evidence type="ECO:0000259" key="8">
    <source>
        <dbReference type="PROSITE" id="PS50110"/>
    </source>
</evidence>
<keyword evidence="1 6" id="KW-0597">Phosphoprotein</keyword>
<dbReference type="GO" id="GO:0000976">
    <property type="term" value="F:transcription cis-regulatory region binding"/>
    <property type="evidence" value="ECO:0007669"/>
    <property type="project" value="TreeGrafter"/>
</dbReference>
<evidence type="ECO:0000313" key="10">
    <source>
        <dbReference type="EMBL" id="OIN12766.1"/>
    </source>
</evidence>
<keyword evidence="11" id="KW-1185">Reference proteome</keyword>
<dbReference type="STRING" id="1414654.BFR47_11395"/>
<dbReference type="SMART" id="SM00862">
    <property type="entry name" value="Trans_reg_C"/>
    <property type="match status" value="1"/>
</dbReference>
<dbReference type="PANTHER" id="PTHR48111:SF1">
    <property type="entry name" value="TWO-COMPONENT RESPONSE REGULATOR ORR33"/>
    <property type="match status" value="1"/>
</dbReference>
<evidence type="ECO:0008006" key="12">
    <source>
        <dbReference type="Google" id="ProtNLM"/>
    </source>
</evidence>
<keyword evidence="5" id="KW-0804">Transcription</keyword>
<dbReference type="GO" id="GO:0005829">
    <property type="term" value="C:cytosol"/>
    <property type="evidence" value="ECO:0007669"/>
    <property type="project" value="TreeGrafter"/>
</dbReference>
<dbReference type="Gene3D" id="1.10.10.10">
    <property type="entry name" value="Winged helix-like DNA-binding domain superfamily/Winged helix DNA-binding domain"/>
    <property type="match status" value="1"/>
</dbReference>
<dbReference type="InterPro" id="IPR036388">
    <property type="entry name" value="WH-like_DNA-bd_sf"/>
</dbReference>
<sequence>MITIFVVEDDPVWNQTVKDALVKAGYRVTSCHTLSDLWDSLADTRPNAIILDARLPDGSGFDALARIRKASPHSCILMLTGMVQSQFRIKGLLDGADCYLTKPVITDEILANLCALLRRTPQQQRQVQPLSLSIERQSLISPNVGDIPLTPQEYTVFRVMALQPLHPVSKNKLISSLGYQEYEYDNHRLETLMYRLRRKLKNIENELSIKAVYGKGYCISHPVQIIS</sequence>
<dbReference type="GO" id="GO:0032993">
    <property type="term" value="C:protein-DNA complex"/>
    <property type="evidence" value="ECO:0007669"/>
    <property type="project" value="TreeGrafter"/>
</dbReference>
<reference evidence="10 11" key="1">
    <citation type="submission" date="2016-07" db="EMBL/GenBank/DDBJ databases">
        <title>Draft Genome Sequence of Oceanisphaera psychrotolerans, isolated from coastal sediment samples.</title>
        <authorList>
            <person name="Zhuo S."/>
            <person name="Ruan Z."/>
        </authorList>
    </citation>
    <scope>NUCLEOTIDE SEQUENCE [LARGE SCALE GENOMIC DNA]</scope>
    <source>
        <strain evidence="10 11">LAM-WHM-ZC</strain>
    </source>
</reference>
<evidence type="ECO:0000256" key="7">
    <source>
        <dbReference type="PROSITE-ProRule" id="PRU01091"/>
    </source>
</evidence>
<dbReference type="SMART" id="SM00448">
    <property type="entry name" value="REC"/>
    <property type="match status" value="1"/>
</dbReference>
<dbReference type="Proteomes" id="UP000243073">
    <property type="component" value="Unassembled WGS sequence"/>
</dbReference>
<dbReference type="PANTHER" id="PTHR48111">
    <property type="entry name" value="REGULATOR OF RPOS"/>
    <property type="match status" value="1"/>
</dbReference>
<evidence type="ECO:0000256" key="6">
    <source>
        <dbReference type="PROSITE-ProRule" id="PRU00169"/>
    </source>
</evidence>
<keyword evidence="2" id="KW-0902">Two-component regulatory system</keyword>
<dbReference type="AlphaFoldDB" id="A0A1J4QFE0"/>
<dbReference type="Gene3D" id="3.40.50.2300">
    <property type="match status" value="1"/>
</dbReference>
<evidence type="ECO:0000256" key="2">
    <source>
        <dbReference type="ARBA" id="ARBA00023012"/>
    </source>
</evidence>
<dbReference type="CDD" id="cd17574">
    <property type="entry name" value="REC_OmpR"/>
    <property type="match status" value="1"/>
</dbReference>
<evidence type="ECO:0000313" key="11">
    <source>
        <dbReference type="Proteomes" id="UP000243073"/>
    </source>
</evidence>
<dbReference type="InterPro" id="IPR001789">
    <property type="entry name" value="Sig_transdc_resp-reg_receiver"/>
</dbReference>
<dbReference type="RefSeq" id="WP_071471832.1">
    <property type="nucleotide sequence ID" value="NZ_MDKE01000009.1"/>
</dbReference>
<dbReference type="OrthoDB" id="6117814at2"/>
<accession>A0A1J4QFE0</accession>
<evidence type="ECO:0000256" key="5">
    <source>
        <dbReference type="ARBA" id="ARBA00023163"/>
    </source>
</evidence>
<feature type="domain" description="OmpR/PhoB-type" evidence="9">
    <location>
        <begin position="122"/>
        <end position="221"/>
    </location>
</feature>
<evidence type="ECO:0000256" key="4">
    <source>
        <dbReference type="ARBA" id="ARBA00023125"/>
    </source>
</evidence>
<gene>
    <name evidence="10" type="ORF">BFR47_11395</name>
</gene>
<evidence type="ECO:0000256" key="1">
    <source>
        <dbReference type="ARBA" id="ARBA00022553"/>
    </source>
</evidence>
<dbReference type="Pfam" id="PF00486">
    <property type="entry name" value="Trans_reg_C"/>
    <property type="match status" value="1"/>
</dbReference>
<dbReference type="GO" id="GO:0000156">
    <property type="term" value="F:phosphorelay response regulator activity"/>
    <property type="evidence" value="ECO:0007669"/>
    <property type="project" value="TreeGrafter"/>
</dbReference>
<dbReference type="InterPro" id="IPR016032">
    <property type="entry name" value="Sig_transdc_resp-reg_C-effctor"/>
</dbReference>
<dbReference type="InterPro" id="IPR039420">
    <property type="entry name" value="WalR-like"/>
</dbReference>
<dbReference type="SUPFAM" id="SSF46894">
    <property type="entry name" value="C-terminal effector domain of the bipartite response regulators"/>
    <property type="match status" value="1"/>
</dbReference>
<feature type="modified residue" description="4-aspartylphosphate" evidence="6">
    <location>
        <position position="52"/>
    </location>
</feature>
<dbReference type="InterPro" id="IPR011006">
    <property type="entry name" value="CheY-like_superfamily"/>
</dbReference>
<dbReference type="SUPFAM" id="SSF52172">
    <property type="entry name" value="CheY-like"/>
    <property type="match status" value="1"/>
</dbReference>
<proteinExistence type="predicted"/>
<dbReference type="Pfam" id="PF00072">
    <property type="entry name" value="Response_reg"/>
    <property type="match status" value="1"/>
</dbReference>
<protein>
    <recommendedName>
        <fullName evidence="12">DNA-binding response regulator</fullName>
    </recommendedName>
</protein>
<dbReference type="PROSITE" id="PS51755">
    <property type="entry name" value="OMPR_PHOB"/>
    <property type="match status" value="1"/>
</dbReference>
<dbReference type="InterPro" id="IPR001867">
    <property type="entry name" value="OmpR/PhoB-type_DNA-bd"/>
</dbReference>
<keyword evidence="3" id="KW-0805">Transcription regulation</keyword>
<keyword evidence="4 7" id="KW-0238">DNA-binding</keyword>
<dbReference type="GO" id="GO:0006355">
    <property type="term" value="P:regulation of DNA-templated transcription"/>
    <property type="evidence" value="ECO:0007669"/>
    <property type="project" value="InterPro"/>
</dbReference>
<dbReference type="CDD" id="cd00383">
    <property type="entry name" value="trans_reg_C"/>
    <property type="match status" value="1"/>
</dbReference>
<name>A0A1J4QFE0_9GAMM</name>
<dbReference type="PROSITE" id="PS50110">
    <property type="entry name" value="RESPONSE_REGULATORY"/>
    <property type="match status" value="1"/>
</dbReference>
<comment type="caution">
    <text evidence="10">The sequence shown here is derived from an EMBL/GenBank/DDBJ whole genome shotgun (WGS) entry which is preliminary data.</text>
</comment>
<evidence type="ECO:0000259" key="9">
    <source>
        <dbReference type="PROSITE" id="PS51755"/>
    </source>
</evidence>
<feature type="DNA-binding region" description="OmpR/PhoB-type" evidence="7">
    <location>
        <begin position="122"/>
        <end position="221"/>
    </location>
</feature>
<dbReference type="EMBL" id="MDKE01000009">
    <property type="protein sequence ID" value="OIN12766.1"/>
    <property type="molecule type" value="Genomic_DNA"/>
</dbReference>
<organism evidence="10 11">
    <name type="scientific">Oceanisphaera psychrotolerans</name>
    <dbReference type="NCBI Taxonomy" id="1414654"/>
    <lineage>
        <taxon>Bacteria</taxon>
        <taxon>Pseudomonadati</taxon>
        <taxon>Pseudomonadota</taxon>
        <taxon>Gammaproteobacteria</taxon>
        <taxon>Aeromonadales</taxon>
        <taxon>Aeromonadaceae</taxon>
        <taxon>Oceanisphaera</taxon>
    </lineage>
</organism>